<gene>
    <name evidence="9" type="ORF">MOO45_01590</name>
</gene>
<dbReference type="Pfam" id="PF00768">
    <property type="entry name" value="Peptidase_S11"/>
    <property type="match status" value="1"/>
</dbReference>
<dbReference type="EMBL" id="CP093366">
    <property type="protein sequence ID" value="UQS82408.1"/>
    <property type="molecule type" value="Genomic_DNA"/>
</dbReference>
<dbReference type="InterPro" id="IPR001967">
    <property type="entry name" value="Peptidase_S11_N"/>
</dbReference>
<dbReference type="InterPro" id="IPR012338">
    <property type="entry name" value="Beta-lactam/transpept-like"/>
</dbReference>
<accession>A0ABY4P9I9</accession>
<feature type="domain" description="Peptidase S11 D-alanyl-D-alanine carboxypeptidase A N-terminal" evidence="8">
    <location>
        <begin position="118"/>
        <end position="359"/>
    </location>
</feature>
<keyword evidence="5" id="KW-0573">Peptidoglycan synthesis</keyword>
<comment type="similarity">
    <text evidence="1 7">Belongs to the peptidase S11 family.</text>
</comment>
<dbReference type="PRINTS" id="PR00725">
    <property type="entry name" value="DADACBPTASE1"/>
</dbReference>
<keyword evidence="10" id="KW-1185">Reference proteome</keyword>
<dbReference type="Gene3D" id="3.40.710.10">
    <property type="entry name" value="DD-peptidase/beta-lactamase superfamily"/>
    <property type="match status" value="1"/>
</dbReference>
<protein>
    <submittedName>
        <fullName evidence="9">Serine hydrolase</fullName>
    </submittedName>
</protein>
<dbReference type="PANTHER" id="PTHR21581">
    <property type="entry name" value="D-ALANYL-D-ALANINE CARBOXYPEPTIDASE"/>
    <property type="match status" value="1"/>
</dbReference>
<evidence type="ECO:0000259" key="8">
    <source>
        <dbReference type="Pfam" id="PF00768"/>
    </source>
</evidence>
<evidence type="ECO:0000313" key="9">
    <source>
        <dbReference type="EMBL" id="UQS82408.1"/>
    </source>
</evidence>
<evidence type="ECO:0000256" key="4">
    <source>
        <dbReference type="ARBA" id="ARBA00022960"/>
    </source>
</evidence>
<dbReference type="RefSeq" id="WP_249514679.1">
    <property type="nucleotide sequence ID" value="NZ_CP093366.1"/>
</dbReference>
<proteinExistence type="inferred from homology"/>
<name>A0ABY4P9I9_9LACO</name>
<evidence type="ECO:0000256" key="3">
    <source>
        <dbReference type="ARBA" id="ARBA00022801"/>
    </source>
</evidence>
<dbReference type="SUPFAM" id="SSF56601">
    <property type="entry name" value="beta-lactamase/transpeptidase-like"/>
    <property type="match status" value="1"/>
</dbReference>
<dbReference type="PANTHER" id="PTHR21581:SF11">
    <property type="entry name" value="D-ALANYL-D-ALANINE CARBOXYPEPTIDASE DACA"/>
    <property type="match status" value="1"/>
</dbReference>
<sequence length="437" mass="48279">MVSGCSVHWQVALAKHEIGEGNFAKATQLLKQSDARQAQKYLQQIVLLKQCQQQFNSQQWSQLQQTNYQLQQQQALPAIKQRAQRLVKISQQITPVKSRSQQATGVLSNQQFGTAITAGILIDQQTGQILWQKSAQVARPVASMSKLLAVLTIEQAIKKRHLNLQTPIVASDVIVGLDQKTGLTNAGLKIGQTYTMQQLLEATMVASANDAVMVLGQYLYGSQDRFVTKMLAQARQLKLSDCQIVNANGLPKTLDPMLNDNPQATVNENQLSAQDLAKITQKLLALNPNLLQITQQKQVQIDNRSLPNTNKMLPGTKFGSTVVSVDGFKTGTSTQAGACVTVTGKIYGRRVIFVLLHAPSDSARFLQARELLEKAAQSLTLKQVSVIHWQKAKTQAIWLTTSQAASLQMCYQAQVLTSKPRLTVQFQSQHQRLQFLA</sequence>
<dbReference type="GO" id="GO:0016787">
    <property type="term" value="F:hydrolase activity"/>
    <property type="evidence" value="ECO:0007669"/>
    <property type="project" value="UniProtKB-KW"/>
</dbReference>
<evidence type="ECO:0000313" key="10">
    <source>
        <dbReference type="Proteomes" id="UP000831495"/>
    </source>
</evidence>
<reference evidence="9" key="1">
    <citation type="journal article" date="2022" name="Int. J. Syst. Evol. Microbiol.">
        <title>Apilactobacillus apisilvae sp. nov., Nicolia spurrieriana gen. nov. sp. nov., Bombilactobacillus folatiphilus sp. nov. and Bombilactobacillus thymidiniphilus sp. nov., four new lactic acid bacterial isolates from stingless bees Tetragonula carbonaria and Austroplebeia australis.</title>
        <authorList>
            <person name="Oliphant S.A."/>
            <person name="Watson-Haigh N.S."/>
            <person name="Sumby K.M."/>
            <person name="Gardner J."/>
            <person name="Groom S."/>
            <person name="Jiranek V."/>
        </authorList>
    </citation>
    <scope>NUCLEOTIDE SEQUENCE</scope>
    <source>
        <strain evidence="9">SG4_D2</strain>
    </source>
</reference>
<keyword evidence="6" id="KW-0961">Cell wall biogenesis/degradation</keyword>
<evidence type="ECO:0000256" key="5">
    <source>
        <dbReference type="ARBA" id="ARBA00022984"/>
    </source>
</evidence>
<organism evidence="9 10">
    <name type="scientific">Bombilactobacillus folatiphilus</name>
    <dbReference type="NCBI Taxonomy" id="2923362"/>
    <lineage>
        <taxon>Bacteria</taxon>
        <taxon>Bacillati</taxon>
        <taxon>Bacillota</taxon>
        <taxon>Bacilli</taxon>
        <taxon>Lactobacillales</taxon>
        <taxon>Lactobacillaceae</taxon>
        <taxon>Bombilactobacillus</taxon>
    </lineage>
</organism>
<evidence type="ECO:0000256" key="1">
    <source>
        <dbReference type="ARBA" id="ARBA00007164"/>
    </source>
</evidence>
<dbReference type="InterPro" id="IPR018044">
    <property type="entry name" value="Peptidase_S11"/>
</dbReference>
<keyword evidence="2" id="KW-0732">Signal</keyword>
<evidence type="ECO:0000256" key="2">
    <source>
        <dbReference type="ARBA" id="ARBA00022729"/>
    </source>
</evidence>
<keyword evidence="3 9" id="KW-0378">Hydrolase</keyword>
<evidence type="ECO:0000256" key="6">
    <source>
        <dbReference type="ARBA" id="ARBA00023316"/>
    </source>
</evidence>
<dbReference type="Proteomes" id="UP000831495">
    <property type="component" value="Chromosome"/>
</dbReference>
<evidence type="ECO:0000256" key="7">
    <source>
        <dbReference type="RuleBase" id="RU004016"/>
    </source>
</evidence>
<keyword evidence="4" id="KW-0133">Cell shape</keyword>